<dbReference type="EMBL" id="CP081864">
    <property type="protein sequence ID" value="QZN98084.1"/>
    <property type="molecule type" value="Genomic_DNA"/>
</dbReference>
<evidence type="ECO:0000256" key="1">
    <source>
        <dbReference type="SAM" id="MobiDB-lite"/>
    </source>
</evidence>
<protein>
    <submittedName>
        <fullName evidence="2">Uncharacterized protein</fullName>
    </submittedName>
</protein>
<reference evidence="2 3" key="1">
    <citation type="submission" date="2021-08" db="EMBL/GenBank/DDBJ databases">
        <title>Culture and genomic analysis of Symbiopectobacterium purcellii sp. nov. gen. nov., isolated from the leafhopper Empoasca decipiens.</title>
        <authorList>
            <person name="Nadal-Jimenez P."/>
            <person name="Siozios S."/>
            <person name="Halliday N."/>
            <person name="Camara M."/>
            <person name="Hurst G.D.D."/>
        </authorList>
    </citation>
    <scope>NUCLEOTIDE SEQUENCE [LARGE SCALE GENOMIC DNA]</scope>
    <source>
        <strain evidence="2 3">SyEd1</strain>
    </source>
</reference>
<gene>
    <name evidence="2" type="ORF">K6K13_14295</name>
</gene>
<dbReference type="Proteomes" id="UP000825886">
    <property type="component" value="Chromosome"/>
</dbReference>
<organism evidence="2 3">
    <name type="scientific">Symbiopectobacterium purcellii</name>
    <dbReference type="NCBI Taxonomy" id="2871826"/>
    <lineage>
        <taxon>Bacteria</taxon>
        <taxon>Pseudomonadati</taxon>
        <taxon>Pseudomonadota</taxon>
        <taxon>Gammaproteobacteria</taxon>
        <taxon>Enterobacterales</taxon>
        <taxon>Enterobacteriaceae</taxon>
    </lineage>
</organism>
<feature type="region of interest" description="Disordered" evidence="1">
    <location>
        <begin position="1"/>
        <end position="27"/>
    </location>
</feature>
<sequence length="27" mass="3207">MRSKEEAYFFLRNDPNTKMDSDNDGEP</sequence>
<name>A0ABX9AU12_9ENTR</name>
<dbReference type="RefSeq" id="WP_222161105.1">
    <property type="nucleotide sequence ID" value="NZ_CP081864.1"/>
</dbReference>
<accession>A0ABX9AU12</accession>
<evidence type="ECO:0000313" key="2">
    <source>
        <dbReference type="EMBL" id="QZN98084.1"/>
    </source>
</evidence>
<keyword evidence="3" id="KW-1185">Reference proteome</keyword>
<proteinExistence type="predicted"/>
<evidence type="ECO:0000313" key="3">
    <source>
        <dbReference type="Proteomes" id="UP000825886"/>
    </source>
</evidence>